<feature type="zinc finger region" description="dksA C4-type" evidence="4">
    <location>
        <begin position="39"/>
        <end position="63"/>
    </location>
</feature>
<comment type="caution">
    <text evidence="6">The sequence shown here is derived from an EMBL/GenBank/DDBJ whole genome shotgun (WGS) entry which is preliminary data.</text>
</comment>
<protein>
    <submittedName>
        <fullName evidence="6">TraR/DksA family transcriptional regulator</fullName>
    </submittedName>
</protein>
<evidence type="ECO:0000256" key="4">
    <source>
        <dbReference type="PROSITE-ProRule" id="PRU00510"/>
    </source>
</evidence>
<organism evidence="6 7">
    <name type="scientific">Thiopseudomonas denitrificans</name>
    <dbReference type="NCBI Taxonomy" id="1501432"/>
    <lineage>
        <taxon>Bacteria</taxon>
        <taxon>Pseudomonadati</taxon>
        <taxon>Pseudomonadota</taxon>
        <taxon>Gammaproteobacteria</taxon>
        <taxon>Pseudomonadales</taxon>
        <taxon>Pseudomonadaceae</taxon>
        <taxon>Thiopseudomonas</taxon>
    </lineage>
</organism>
<proteinExistence type="predicted"/>
<dbReference type="OrthoDB" id="962301at2"/>
<dbReference type="Proteomes" id="UP000294575">
    <property type="component" value="Unassembled WGS sequence"/>
</dbReference>
<dbReference type="Pfam" id="PF01258">
    <property type="entry name" value="zf-dskA_traR"/>
    <property type="match status" value="1"/>
</dbReference>
<dbReference type="InterPro" id="IPR000962">
    <property type="entry name" value="Znf_DskA_TraR"/>
</dbReference>
<dbReference type="InterPro" id="IPR020458">
    <property type="entry name" value="Znf_DskA_TraR_CS"/>
</dbReference>
<dbReference type="PROSITE" id="PS51128">
    <property type="entry name" value="ZF_DKSA_2"/>
    <property type="match status" value="1"/>
</dbReference>
<keyword evidence="3" id="KW-0862">Zinc</keyword>
<accession>A0A4R6TU76</accession>
<keyword evidence="1" id="KW-0479">Metal-binding</keyword>
<dbReference type="GO" id="GO:0008270">
    <property type="term" value="F:zinc ion binding"/>
    <property type="evidence" value="ECO:0007669"/>
    <property type="project" value="UniProtKB-KW"/>
</dbReference>
<evidence type="ECO:0000256" key="3">
    <source>
        <dbReference type="ARBA" id="ARBA00022833"/>
    </source>
</evidence>
<name>A0A4R6TU76_9GAMM</name>
<dbReference type="Gene3D" id="1.20.120.910">
    <property type="entry name" value="DksA, coiled-coil domain"/>
    <property type="match status" value="1"/>
</dbReference>
<dbReference type="SUPFAM" id="SSF57716">
    <property type="entry name" value="Glucocorticoid receptor-like (DNA-binding domain)"/>
    <property type="match status" value="1"/>
</dbReference>
<dbReference type="PROSITE" id="PS01102">
    <property type="entry name" value="ZF_DKSA_1"/>
    <property type="match status" value="1"/>
</dbReference>
<dbReference type="PRINTS" id="PR00618">
    <property type="entry name" value="DKSAZNFINGER"/>
</dbReference>
<keyword evidence="7" id="KW-1185">Reference proteome</keyword>
<evidence type="ECO:0000313" key="7">
    <source>
        <dbReference type="Proteomes" id="UP000294575"/>
    </source>
</evidence>
<dbReference type="PANTHER" id="PTHR38777:SF1">
    <property type="entry name" value="DNAK SUPPRESSOR PROTEIN"/>
    <property type="match status" value="1"/>
</dbReference>
<evidence type="ECO:0000256" key="2">
    <source>
        <dbReference type="ARBA" id="ARBA00022771"/>
    </source>
</evidence>
<dbReference type="InterPro" id="IPR020460">
    <property type="entry name" value="Znf_C4-type_bac"/>
</dbReference>
<evidence type="ECO:0000256" key="1">
    <source>
        <dbReference type="ARBA" id="ARBA00022723"/>
    </source>
</evidence>
<dbReference type="GO" id="GO:1900378">
    <property type="term" value="P:positive regulation of secondary metabolite biosynthetic process"/>
    <property type="evidence" value="ECO:0007669"/>
    <property type="project" value="TreeGrafter"/>
</dbReference>
<reference evidence="6 7" key="1">
    <citation type="submission" date="2019-03" db="EMBL/GenBank/DDBJ databases">
        <title>Genomic Encyclopedia of Type Strains, Phase IV (KMG-IV): sequencing the most valuable type-strain genomes for metagenomic binning, comparative biology and taxonomic classification.</title>
        <authorList>
            <person name="Goeker M."/>
        </authorList>
    </citation>
    <scope>NUCLEOTIDE SEQUENCE [LARGE SCALE GENOMIC DNA]</scope>
    <source>
        <strain evidence="6 7">DSM 28679</strain>
    </source>
</reference>
<dbReference type="AlphaFoldDB" id="A0A4R6TU76"/>
<gene>
    <name evidence="6" type="ORF">DFQ45_10840</name>
</gene>
<keyword evidence="2" id="KW-0863">Zinc-finger</keyword>
<evidence type="ECO:0000313" key="6">
    <source>
        <dbReference type="EMBL" id="TDQ37260.1"/>
    </source>
</evidence>
<evidence type="ECO:0000259" key="5">
    <source>
        <dbReference type="Pfam" id="PF01258"/>
    </source>
</evidence>
<feature type="domain" description="Zinc finger DksA/TraR C4-type" evidence="5">
    <location>
        <begin position="37"/>
        <end position="67"/>
    </location>
</feature>
<dbReference type="RefSeq" id="WP_101495849.1">
    <property type="nucleotide sequence ID" value="NZ_LNJZ01000003.1"/>
</dbReference>
<dbReference type="EMBL" id="SNYK01000008">
    <property type="protein sequence ID" value="TDQ37260.1"/>
    <property type="molecule type" value="Genomic_DNA"/>
</dbReference>
<sequence>MAKGWGSEDAAAGQMQDTLDDAVRRVRDLLPCGESARDCDECGEPIAEGRRQALPGVRLCIACQQARDSGQA</sequence>
<dbReference type="PANTHER" id="PTHR38777">
    <property type="entry name" value="FELS-2 PROPHAGE PROTEIN"/>
    <property type="match status" value="1"/>
</dbReference>